<dbReference type="Proteomes" id="UP001374584">
    <property type="component" value="Unassembled WGS sequence"/>
</dbReference>
<protein>
    <submittedName>
        <fullName evidence="2">Uncharacterized protein</fullName>
    </submittedName>
</protein>
<comment type="caution">
    <text evidence="2">The sequence shown here is derived from an EMBL/GenBank/DDBJ whole genome shotgun (WGS) entry which is preliminary data.</text>
</comment>
<sequence>MFSPNTVLIGTMRILDFELLLELDNHSFGCGVDCAYSNRYLKQFLLSYGIDLLPPFLLLFGFWFARESIFSCGISSSSIMRNVSLPDWIREGPVVEALKKKSIVVEYQFNHAAAELA</sequence>
<evidence type="ECO:0000313" key="2">
    <source>
        <dbReference type="EMBL" id="KAK7376678.1"/>
    </source>
</evidence>
<dbReference type="EMBL" id="JAYMYR010000002">
    <property type="protein sequence ID" value="KAK7376678.1"/>
    <property type="molecule type" value="Genomic_DNA"/>
</dbReference>
<gene>
    <name evidence="2" type="ORF">VNO80_02092</name>
</gene>
<name>A0AAN9NTM1_PHACN</name>
<evidence type="ECO:0000256" key="1">
    <source>
        <dbReference type="SAM" id="Phobius"/>
    </source>
</evidence>
<evidence type="ECO:0000313" key="3">
    <source>
        <dbReference type="Proteomes" id="UP001374584"/>
    </source>
</evidence>
<feature type="transmembrane region" description="Helical" evidence="1">
    <location>
        <begin position="45"/>
        <end position="65"/>
    </location>
</feature>
<organism evidence="2 3">
    <name type="scientific">Phaseolus coccineus</name>
    <name type="common">Scarlet runner bean</name>
    <name type="synonym">Phaseolus multiflorus</name>
    <dbReference type="NCBI Taxonomy" id="3886"/>
    <lineage>
        <taxon>Eukaryota</taxon>
        <taxon>Viridiplantae</taxon>
        <taxon>Streptophyta</taxon>
        <taxon>Embryophyta</taxon>
        <taxon>Tracheophyta</taxon>
        <taxon>Spermatophyta</taxon>
        <taxon>Magnoliopsida</taxon>
        <taxon>eudicotyledons</taxon>
        <taxon>Gunneridae</taxon>
        <taxon>Pentapetalae</taxon>
        <taxon>rosids</taxon>
        <taxon>fabids</taxon>
        <taxon>Fabales</taxon>
        <taxon>Fabaceae</taxon>
        <taxon>Papilionoideae</taxon>
        <taxon>50 kb inversion clade</taxon>
        <taxon>NPAAA clade</taxon>
        <taxon>indigoferoid/millettioid clade</taxon>
        <taxon>Phaseoleae</taxon>
        <taxon>Phaseolus</taxon>
    </lineage>
</organism>
<keyword evidence="3" id="KW-1185">Reference proteome</keyword>
<accession>A0AAN9NTM1</accession>
<reference evidence="2 3" key="1">
    <citation type="submission" date="2024-01" db="EMBL/GenBank/DDBJ databases">
        <title>The genomes of 5 underutilized Papilionoideae crops provide insights into root nodulation and disease resistanc.</title>
        <authorList>
            <person name="Jiang F."/>
        </authorList>
    </citation>
    <scope>NUCLEOTIDE SEQUENCE [LARGE SCALE GENOMIC DNA]</scope>
    <source>
        <strain evidence="2">JINMINGXINNONG_FW02</strain>
        <tissue evidence="2">Leaves</tissue>
    </source>
</reference>
<keyword evidence="1" id="KW-0472">Membrane</keyword>
<proteinExistence type="predicted"/>
<dbReference type="AlphaFoldDB" id="A0AAN9NTM1"/>
<keyword evidence="1" id="KW-0812">Transmembrane</keyword>
<keyword evidence="1" id="KW-1133">Transmembrane helix</keyword>